<evidence type="ECO:0000313" key="2">
    <source>
        <dbReference type="Proteomes" id="UP000510865"/>
    </source>
</evidence>
<proteinExistence type="predicted"/>
<sequence length="102" mass="12111">MNKYKFIAEYISPEVITFNPSFIKKNTIELVLESNRLFVRRLEREKYLMLIDLGWISQVNVNKKKDLITFKISTGEFRGKYIIYNISHQNGIKELVNLLIKV</sequence>
<reference evidence="1 2" key="1">
    <citation type="submission" date="2020-05" db="EMBL/GenBank/DDBJ databases">
        <title>A novel sialic acid binding adhesin present in multiple species contributes to the pathogenesis of Infective endocarditis.</title>
        <authorList>
            <person name="Gaytan M.O."/>
            <person name="Singh A.K."/>
            <person name="Woodiga S.A."/>
            <person name="Patel S.A."/>
            <person name="Ann S.-S."/>
            <person name="Vera-Ponce de Leon A."/>
            <person name="McGrath S."/>
            <person name="Miller A."/>
            <person name="Bush J."/>
            <person name="van der Linden M."/>
            <person name="Magrini V."/>
            <person name="Wilson R.K."/>
            <person name="Kitten T."/>
            <person name="King S.J."/>
        </authorList>
    </citation>
    <scope>NUCLEOTIDE SEQUENCE [LARGE SCALE GENOMIC DNA]</scope>
    <source>
        <strain evidence="1 2">SN51445</strain>
    </source>
</reference>
<name>A0A7H9FKN9_STROR</name>
<dbReference type="Proteomes" id="UP000510865">
    <property type="component" value="Chromosome"/>
</dbReference>
<dbReference type="RefSeq" id="WP_180833353.1">
    <property type="nucleotide sequence ID" value="NZ_CP054134.1"/>
</dbReference>
<evidence type="ECO:0000313" key="1">
    <source>
        <dbReference type="EMBL" id="QLL99042.1"/>
    </source>
</evidence>
<organism evidence="1 2">
    <name type="scientific">Streptococcus oralis subsp. oralis</name>
    <dbReference type="NCBI Taxonomy" id="1891914"/>
    <lineage>
        <taxon>Bacteria</taxon>
        <taxon>Bacillati</taxon>
        <taxon>Bacillota</taxon>
        <taxon>Bacilli</taxon>
        <taxon>Lactobacillales</taxon>
        <taxon>Streptococcaceae</taxon>
        <taxon>Streptococcus</taxon>
    </lineage>
</organism>
<gene>
    <name evidence="1" type="ORF">HRE59_08535</name>
</gene>
<protein>
    <submittedName>
        <fullName evidence="1">Uncharacterized protein</fullName>
    </submittedName>
</protein>
<dbReference type="EMBL" id="CP054134">
    <property type="protein sequence ID" value="QLL99042.1"/>
    <property type="molecule type" value="Genomic_DNA"/>
</dbReference>
<accession>A0A7H9FKN9</accession>
<dbReference type="AlphaFoldDB" id="A0A7H9FKN9"/>